<reference evidence="2" key="1">
    <citation type="journal article" date="2020" name="Nature">
        <title>Giant virus diversity and host interactions through global metagenomics.</title>
        <authorList>
            <person name="Schulz F."/>
            <person name="Roux S."/>
            <person name="Paez-Espino D."/>
            <person name="Jungbluth S."/>
            <person name="Walsh D.A."/>
            <person name="Denef V.J."/>
            <person name="McMahon K.D."/>
            <person name="Konstantinidis K.T."/>
            <person name="Eloe-Fadrosh E.A."/>
            <person name="Kyrpides N.C."/>
            <person name="Woyke T."/>
        </authorList>
    </citation>
    <scope>NUCLEOTIDE SEQUENCE</scope>
    <source>
        <strain evidence="2">GVMAG-M-3300023179-71</strain>
    </source>
</reference>
<protein>
    <submittedName>
        <fullName evidence="2">Uncharacterized protein</fullName>
    </submittedName>
</protein>
<keyword evidence="1" id="KW-0175">Coiled coil</keyword>
<evidence type="ECO:0000256" key="1">
    <source>
        <dbReference type="SAM" id="Coils"/>
    </source>
</evidence>
<dbReference type="EMBL" id="MN739880">
    <property type="protein sequence ID" value="QHT75666.1"/>
    <property type="molecule type" value="Genomic_DNA"/>
</dbReference>
<feature type="coiled-coil region" evidence="1">
    <location>
        <begin position="86"/>
        <end position="113"/>
    </location>
</feature>
<sequence length="114" mass="13624">MENFLKNENKLLLIKILNNKNISCSINEMKIFYKENMDECKSLGELNKKFIDKKIESTPKINETLEKIINERNYESVLNKKEEEMVVNNDKKIGEIKRKIKELTRELNNLLYEL</sequence>
<dbReference type="AlphaFoldDB" id="A0A6C0H625"/>
<name>A0A6C0H625_9ZZZZ</name>
<proteinExistence type="predicted"/>
<evidence type="ECO:0000313" key="2">
    <source>
        <dbReference type="EMBL" id="QHT75666.1"/>
    </source>
</evidence>
<accession>A0A6C0H625</accession>
<organism evidence="2">
    <name type="scientific">viral metagenome</name>
    <dbReference type="NCBI Taxonomy" id="1070528"/>
    <lineage>
        <taxon>unclassified sequences</taxon>
        <taxon>metagenomes</taxon>
        <taxon>organismal metagenomes</taxon>
    </lineage>
</organism>